<proteinExistence type="predicted"/>
<name>A0AAV9S779_9TELE</name>
<feature type="region of interest" description="Disordered" evidence="1">
    <location>
        <begin position="19"/>
        <end position="56"/>
    </location>
</feature>
<evidence type="ECO:0000256" key="1">
    <source>
        <dbReference type="SAM" id="MobiDB-lite"/>
    </source>
</evidence>
<gene>
    <name evidence="2" type="ORF">CRENBAI_012278</name>
</gene>
<keyword evidence="3" id="KW-1185">Reference proteome</keyword>
<accession>A0AAV9S779</accession>
<evidence type="ECO:0000313" key="3">
    <source>
        <dbReference type="Proteomes" id="UP001311232"/>
    </source>
</evidence>
<dbReference type="Proteomes" id="UP001311232">
    <property type="component" value="Unassembled WGS sequence"/>
</dbReference>
<protein>
    <submittedName>
        <fullName evidence="2">Uncharacterized protein</fullName>
    </submittedName>
</protein>
<feature type="compositionally biased region" description="Low complexity" evidence="1">
    <location>
        <begin position="19"/>
        <end position="45"/>
    </location>
</feature>
<comment type="caution">
    <text evidence="2">The sequence shown here is derived from an EMBL/GenBank/DDBJ whole genome shotgun (WGS) entry which is preliminary data.</text>
</comment>
<sequence length="171" mass="18160">MSDPGEWLYLLLSNSGALRRSAPAEAARSPAGSGRAAAAVAHGGSKLPPQPDPDSGSVRVLQRCVLVRFFSPASGGSAPRHLFQRGDPGIPLRASHRNLRPETKLKKSWNVFVSEVIREGDPLHDVLDCSVTRWRLKAGALFILGAVGVSGPLASRCVRGRAGRRISVPAL</sequence>
<reference evidence="2 3" key="1">
    <citation type="submission" date="2021-06" db="EMBL/GenBank/DDBJ databases">
        <authorList>
            <person name="Palmer J.M."/>
        </authorList>
    </citation>
    <scope>NUCLEOTIDE SEQUENCE [LARGE SCALE GENOMIC DNA]</scope>
    <source>
        <strain evidence="2 3">MEX-2019</strain>
        <tissue evidence="2">Muscle</tissue>
    </source>
</reference>
<organism evidence="2 3">
    <name type="scientific">Crenichthys baileyi</name>
    <name type="common">White River springfish</name>
    <dbReference type="NCBI Taxonomy" id="28760"/>
    <lineage>
        <taxon>Eukaryota</taxon>
        <taxon>Metazoa</taxon>
        <taxon>Chordata</taxon>
        <taxon>Craniata</taxon>
        <taxon>Vertebrata</taxon>
        <taxon>Euteleostomi</taxon>
        <taxon>Actinopterygii</taxon>
        <taxon>Neopterygii</taxon>
        <taxon>Teleostei</taxon>
        <taxon>Neoteleostei</taxon>
        <taxon>Acanthomorphata</taxon>
        <taxon>Ovalentaria</taxon>
        <taxon>Atherinomorphae</taxon>
        <taxon>Cyprinodontiformes</taxon>
        <taxon>Goodeidae</taxon>
        <taxon>Crenichthys</taxon>
    </lineage>
</organism>
<dbReference type="EMBL" id="JAHHUM010000813">
    <property type="protein sequence ID" value="KAK5617131.1"/>
    <property type="molecule type" value="Genomic_DNA"/>
</dbReference>
<dbReference type="AlphaFoldDB" id="A0AAV9S779"/>
<evidence type="ECO:0000313" key="2">
    <source>
        <dbReference type="EMBL" id="KAK5617131.1"/>
    </source>
</evidence>